<protein>
    <submittedName>
        <fullName evidence="6">Hsp33 family molecular chaperone HslO</fullName>
    </submittedName>
</protein>
<evidence type="ECO:0000313" key="6">
    <source>
        <dbReference type="EMBL" id="RVT88142.1"/>
    </source>
</evidence>
<reference evidence="6 7" key="1">
    <citation type="submission" date="2019-01" db="EMBL/GenBank/DDBJ databases">
        <authorList>
            <person name="Chen W.-M."/>
        </authorList>
    </citation>
    <scope>NUCLEOTIDE SEQUENCE [LARGE SCALE GENOMIC DNA]</scope>
    <source>
        <strain evidence="6 7">CCP-18</strain>
    </source>
</reference>
<dbReference type="AlphaFoldDB" id="A0A3S2XZ47"/>
<dbReference type="Proteomes" id="UP000288587">
    <property type="component" value="Unassembled WGS sequence"/>
</dbReference>
<keyword evidence="7" id="KW-1185">Reference proteome</keyword>
<dbReference type="Pfam" id="PF01430">
    <property type="entry name" value="HSP33"/>
    <property type="match status" value="1"/>
</dbReference>
<dbReference type="Gene3D" id="3.90.1280.10">
    <property type="entry name" value="HSP33 redox switch-like"/>
    <property type="match status" value="1"/>
</dbReference>
<keyword evidence="2" id="KW-0862">Zinc</keyword>
<dbReference type="PANTHER" id="PTHR30111:SF1">
    <property type="entry name" value="33 KDA CHAPERONIN"/>
    <property type="match status" value="1"/>
</dbReference>
<evidence type="ECO:0000256" key="4">
    <source>
        <dbReference type="ARBA" id="ARBA00023186"/>
    </source>
</evidence>
<keyword evidence="1" id="KW-0963">Cytoplasm</keyword>
<accession>A0A3S2XZ47</accession>
<dbReference type="Gene3D" id="3.55.30.10">
    <property type="entry name" value="Hsp33 domain"/>
    <property type="match status" value="1"/>
</dbReference>
<dbReference type="InterPro" id="IPR016153">
    <property type="entry name" value="Heat_shock_Hsp33_N"/>
</dbReference>
<evidence type="ECO:0000256" key="3">
    <source>
        <dbReference type="ARBA" id="ARBA00023157"/>
    </source>
</evidence>
<dbReference type="InterPro" id="IPR016154">
    <property type="entry name" value="Heat_shock_Hsp33_C"/>
</dbReference>
<dbReference type="Gene3D" id="1.10.287.480">
    <property type="entry name" value="helix hairpin bin"/>
    <property type="match status" value="1"/>
</dbReference>
<sequence>MSDFQKFLFEGLPVRGMVVRLTDSWQTLLSRRETALPPEVMNLLGEMSACALLLQGNLKFDGTLILQMAGDGPVKLAVAEARTDLSYRATANVVGPVPRGADLADLLNVHGGGRCAITLDPSDRPAGVQPYQGVVPLNDAEARRFNRLEQAVEHYMKMSEQLDTKIVLAANADGAAGMLIQRMPLEGEGNLEGRYGAERALELEDAFPRIAMKVGTVKPEELLSLPLDQLLHRLFWEEPLRRFDPAEPTFRCTCSRERVGRMLVGLGREEVDSILLERGDVEIACNFCGAPYRFDAVDCAQLFQTEGGVAPPPAELH</sequence>
<dbReference type="PANTHER" id="PTHR30111">
    <property type="entry name" value="33 KDA CHAPERONIN"/>
    <property type="match status" value="1"/>
</dbReference>
<dbReference type="InterPro" id="IPR023212">
    <property type="entry name" value="Hsp33_helix_hairpin_bin_dom_sf"/>
</dbReference>
<dbReference type="SUPFAM" id="SSF64397">
    <property type="entry name" value="Hsp33 domain"/>
    <property type="match status" value="1"/>
</dbReference>
<dbReference type="GO" id="GO:0044183">
    <property type="term" value="F:protein folding chaperone"/>
    <property type="evidence" value="ECO:0007669"/>
    <property type="project" value="TreeGrafter"/>
</dbReference>
<proteinExistence type="predicted"/>
<evidence type="ECO:0000256" key="1">
    <source>
        <dbReference type="ARBA" id="ARBA00022490"/>
    </source>
</evidence>
<gene>
    <name evidence="6" type="ORF">EOD73_03825</name>
</gene>
<evidence type="ECO:0000256" key="2">
    <source>
        <dbReference type="ARBA" id="ARBA00022833"/>
    </source>
</evidence>
<dbReference type="PIRSF" id="PIRSF005261">
    <property type="entry name" value="Heat_shock_Hsp33"/>
    <property type="match status" value="1"/>
</dbReference>
<comment type="caution">
    <text evidence="6">The sequence shown here is derived from an EMBL/GenBank/DDBJ whole genome shotgun (WGS) entry which is preliminary data.</text>
</comment>
<dbReference type="InterPro" id="IPR000397">
    <property type="entry name" value="Heat_shock_Hsp33"/>
</dbReference>
<keyword evidence="5" id="KW-0676">Redox-active center</keyword>
<dbReference type="GO" id="GO:0005737">
    <property type="term" value="C:cytoplasm"/>
    <property type="evidence" value="ECO:0007669"/>
    <property type="project" value="InterPro"/>
</dbReference>
<dbReference type="EMBL" id="SACM01000001">
    <property type="protein sequence ID" value="RVT88142.1"/>
    <property type="molecule type" value="Genomic_DNA"/>
</dbReference>
<dbReference type="SUPFAM" id="SSF118352">
    <property type="entry name" value="HSP33 redox switch-like"/>
    <property type="match status" value="1"/>
</dbReference>
<dbReference type="CDD" id="cd00498">
    <property type="entry name" value="Hsp33"/>
    <property type="match status" value="1"/>
</dbReference>
<organism evidence="6 7">
    <name type="scientific">Inhella crocodyli</name>
    <dbReference type="NCBI Taxonomy" id="2499851"/>
    <lineage>
        <taxon>Bacteria</taxon>
        <taxon>Pseudomonadati</taxon>
        <taxon>Pseudomonadota</taxon>
        <taxon>Betaproteobacteria</taxon>
        <taxon>Burkholderiales</taxon>
        <taxon>Sphaerotilaceae</taxon>
        <taxon>Inhella</taxon>
    </lineage>
</organism>
<dbReference type="GO" id="GO:0042026">
    <property type="term" value="P:protein refolding"/>
    <property type="evidence" value="ECO:0007669"/>
    <property type="project" value="TreeGrafter"/>
</dbReference>
<name>A0A3S2XZ47_9BURK</name>
<keyword evidence="4" id="KW-0143">Chaperone</keyword>
<dbReference type="RefSeq" id="WP_127681007.1">
    <property type="nucleotide sequence ID" value="NZ_SACM01000001.1"/>
</dbReference>
<dbReference type="OrthoDB" id="9793753at2"/>
<evidence type="ECO:0000313" key="7">
    <source>
        <dbReference type="Proteomes" id="UP000288587"/>
    </source>
</evidence>
<keyword evidence="3" id="KW-1015">Disulfide bond</keyword>
<evidence type="ECO:0000256" key="5">
    <source>
        <dbReference type="ARBA" id="ARBA00023284"/>
    </source>
</evidence>
<dbReference type="GO" id="GO:0051082">
    <property type="term" value="F:unfolded protein binding"/>
    <property type="evidence" value="ECO:0007669"/>
    <property type="project" value="InterPro"/>
</dbReference>